<organism evidence="2 3">
    <name type="scientific">Psilocybe cyanescens</name>
    <dbReference type="NCBI Taxonomy" id="93625"/>
    <lineage>
        <taxon>Eukaryota</taxon>
        <taxon>Fungi</taxon>
        <taxon>Dikarya</taxon>
        <taxon>Basidiomycota</taxon>
        <taxon>Agaricomycotina</taxon>
        <taxon>Agaricomycetes</taxon>
        <taxon>Agaricomycetidae</taxon>
        <taxon>Agaricales</taxon>
        <taxon>Agaricineae</taxon>
        <taxon>Strophariaceae</taxon>
        <taxon>Psilocybe</taxon>
    </lineage>
</organism>
<name>A0A409WPU5_PSICY</name>
<protein>
    <submittedName>
        <fullName evidence="2">Uncharacterized protein</fullName>
    </submittedName>
</protein>
<dbReference type="InParanoid" id="A0A409WPU5"/>
<accession>A0A409WPU5</accession>
<gene>
    <name evidence="2" type="ORF">CVT25_001552</name>
</gene>
<evidence type="ECO:0000256" key="1">
    <source>
        <dbReference type="SAM" id="Phobius"/>
    </source>
</evidence>
<dbReference type="EMBL" id="NHYD01003323">
    <property type="protein sequence ID" value="PPQ80522.1"/>
    <property type="molecule type" value="Genomic_DNA"/>
</dbReference>
<keyword evidence="1" id="KW-0472">Membrane</keyword>
<dbReference type="AlphaFoldDB" id="A0A409WPU5"/>
<feature type="transmembrane region" description="Helical" evidence="1">
    <location>
        <begin position="27"/>
        <end position="48"/>
    </location>
</feature>
<reference evidence="2 3" key="1">
    <citation type="journal article" date="2018" name="Evol. Lett.">
        <title>Horizontal gene cluster transfer increased hallucinogenic mushroom diversity.</title>
        <authorList>
            <person name="Reynolds H.T."/>
            <person name="Vijayakumar V."/>
            <person name="Gluck-Thaler E."/>
            <person name="Korotkin H.B."/>
            <person name="Matheny P.B."/>
            <person name="Slot J.C."/>
        </authorList>
    </citation>
    <scope>NUCLEOTIDE SEQUENCE [LARGE SCALE GENOMIC DNA]</scope>
    <source>
        <strain evidence="2 3">2631</strain>
    </source>
</reference>
<evidence type="ECO:0000313" key="2">
    <source>
        <dbReference type="EMBL" id="PPQ80522.1"/>
    </source>
</evidence>
<evidence type="ECO:0000313" key="3">
    <source>
        <dbReference type="Proteomes" id="UP000283269"/>
    </source>
</evidence>
<sequence length="189" mass="21333">MYPYYVYLTPPFDLERTFGWSLEKGRFLLYIVASGCLMALRQIAVTLVRPSPNLLITFGPISVEAALQLVQRQSNMIHHPLLGVISFGPSNRYHCIAHVEYGTGNILGLRSAWRATDFLALLFRRVEDRLTRRFLHHSVGFIVMAGVLTGALAFMPKSRYLIAWKEGTALTSVVSFLCGLETNVPEHDY</sequence>
<proteinExistence type="predicted"/>
<keyword evidence="1" id="KW-0812">Transmembrane</keyword>
<keyword evidence="3" id="KW-1185">Reference proteome</keyword>
<feature type="transmembrane region" description="Helical" evidence="1">
    <location>
        <begin position="134"/>
        <end position="155"/>
    </location>
</feature>
<dbReference type="Proteomes" id="UP000283269">
    <property type="component" value="Unassembled WGS sequence"/>
</dbReference>
<comment type="caution">
    <text evidence="2">The sequence shown here is derived from an EMBL/GenBank/DDBJ whole genome shotgun (WGS) entry which is preliminary data.</text>
</comment>
<keyword evidence="1" id="KW-1133">Transmembrane helix</keyword>